<feature type="domain" description="AAA+ ATPase" evidence="1">
    <location>
        <begin position="2"/>
        <end position="165"/>
    </location>
</feature>
<reference evidence="2 3" key="1">
    <citation type="journal article" date="2016" name="Int. J. Syst. Evol. Microbiol.">
        <title>Acidipila dinghuensis sp. nov., an acidobacterium isolated from forest soil.</title>
        <authorList>
            <person name="Jiang Y.W."/>
            <person name="Wang J."/>
            <person name="Chen M.H."/>
            <person name="Lv Y.Y."/>
            <person name="Qiu L.H."/>
        </authorList>
    </citation>
    <scope>NUCLEOTIDE SEQUENCE [LARGE SCALE GENOMIC DNA]</scope>
    <source>
        <strain evidence="2 3">DHOF10</strain>
    </source>
</reference>
<evidence type="ECO:0000313" key="2">
    <source>
        <dbReference type="EMBL" id="RXS97063.1"/>
    </source>
</evidence>
<dbReference type="EMBL" id="SDMK01000001">
    <property type="protein sequence ID" value="RXS97063.1"/>
    <property type="molecule type" value="Genomic_DNA"/>
</dbReference>
<dbReference type="OrthoDB" id="359078at2"/>
<dbReference type="InterPro" id="IPR003593">
    <property type="entry name" value="AAA+_ATPase"/>
</dbReference>
<proteinExistence type="predicted"/>
<name>A0A4Q1SI67_9BACT</name>
<dbReference type="SUPFAM" id="SSF52540">
    <property type="entry name" value="P-loop containing nucleoside triphosphate hydrolases"/>
    <property type="match status" value="1"/>
</dbReference>
<dbReference type="CDD" id="cd02019">
    <property type="entry name" value="NK"/>
    <property type="match status" value="1"/>
</dbReference>
<dbReference type="AlphaFoldDB" id="A0A4Q1SI67"/>
<accession>A0A4Q1SI67</accession>
<dbReference type="InterPro" id="IPR027417">
    <property type="entry name" value="P-loop_NTPase"/>
</dbReference>
<protein>
    <recommendedName>
        <fullName evidence="1">AAA+ ATPase domain-containing protein</fullName>
    </recommendedName>
</protein>
<sequence length="175" mass="19663">MRHSFVVLTGASGSGKTAIAQKFERLYPQVRVFRFDTIGVPSAEIMATYGPGHQPGGSWQRAMTLEWFARIEPHIRQGKQVLFEGQMRLAFIREAMAEQNLRPHIVLIDCDDTTRAARLTGERWQPELATAQMMGWARYLREEAEALGAEIFDTSRLSLEASTAHVAALFGLISR</sequence>
<dbReference type="Proteomes" id="UP000290253">
    <property type="component" value="Unassembled WGS sequence"/>
</dbReference>
<evidence type="ECO:0000313" key="3">
    <source>
        <dbReference type="Proteomes" id="UP000290253"/>
    </source>
</evidence>
<dbReference type="SMART" id="SM00382">
    <property type="entry name" value="AAA"/>
    <property type="match status" value="1"/>
</dbReference>
<gene>
    <name evidence="2" type="ORF">ESZ00_03805</name>
</gene>
<keyword evidence="3" id="KW-1185">Reference proteome</keyword>
<organism evidence="2 3">
    <name type="scientific">Silvibacterium dinghuense</name>
    <dbReference type="NCBI Taxonomy" id="1560006"/>
    <lineage>
        <taxon>Bacteria</taxon>
        <taxon>Pseudomonadati</taxon>
        <taxon>Acidobacteriota</taxon>
        <taxon>Terriglobia</taxon>
        <taxon>Terriglobales</taxon>
        <taxon>Acidobacteriaceae</taxon>
        <taxon>Silvibacterium</taxon>
    </lineage>
</organism>
<comment type="caution">
    <text evidence="2">The sequence shown here is derived from an EMBL/GenBank/DDBJ whole genome shotgun (WGS) entry which is preliminary data.</text>
</comment>
<dbReference type="Gene3D" id="3.40.50.300">
    <property type="entry name" value="P-loop containing nucleotide triphosphate hydrolases"/>
    <property type="match status" value="1"/>
</dbReference>
<dbReference type="RefSeq" id="WP_129206843.1">
    <property type="nucleotide sequence ID" value="NZ_BMGU01000001.1"/>
</dbReference>
<evidence type="ECO:0000259" key="1">
    <source>
        <dbReference type="SMART" id="SM00382"/>
    </source>
</evidence>